<gene>
    <name evidence="1" type="ORF">ANE_LOCUS20663</name>
</gene>
<dbReference type="Proteomes" id="UP000489600">
    <property type="component" value="Unassembled WGS sequence"/>
</dbReference>
<sequence length="57" mass="6586">MRERKKCRVKKSIPEVVATEQSLAAEQSSALEQWETAVEMSPEKVRWSPVDWDEPAK</sequence>
<evidence type="ECO:0000313" key="1">
    <source>
        <dbReference type="EMBL" id="VVB10219.1"/>
    </source>
</evidence>
<comment type="caution">
    <text evidence="1">The sequence shown here is derived from an EMBL/GenBank/DDBJ whole genome shotgun (WGS) entry which is preliminary data.</text>
</comment>
<reference evidence="1" key="1">
    <citation type="submission" date="2019-07" db="EMBL/GenBank/DDBJ databases">
        <authorList>
            <person name="Dittberner H."/>
        </authorList>
    </citation>
    <scope>NUCLEOTIDE SEQUENCE [LARGE SCALE GENOMIC DNA]</scope>
</reference>
<name>A0A565C9J7_9BRAS</name>
<keyword evidence="2" id="KW-1185">Reference proteome</keyword>
<protein>
    <submittedName>
        <fullName evidence="1">Uncharacterized protein</fullName>
    </submittedName>
</protein>
<accession>A0A565C9J7</accession>
<dbReference type="AlphaFoldDB" id="A0A565C9J7"/>
<organism evidence="1 2">
    <name type="scientific">Arabis nemorensis</name>
    <dbReference type="NCBI Taxonomy" id="586526"/>
    <lineage>
        <taxon>Eukaryota</taxon>
        <taxon>Viridiplantae</taxon>
        <taxon>Streptophyta</taxon>
        <taxon>Embryophyta</taxon>
        <taxon>Tracheophyta</taxon>
        <taxon>Spermatophyta</taxon>
        <taxon>Magnoliopsida</taxon>
        <taxon>eudicotyledons</taxon>
        <taxon>Gunneridae</taxon>
        <taxon>Pentapetalae</taxon>
        <taxon>rosids</taxon>
        <taxon>malvids</taxon>
        <taxon>Brassicales</taxon>
        <taxon>Brassicaceae</taxon>
        <taxon>Arabideae</taxon>
        <taxon>Arabis</taxon>
    </lineage>
</organism>
<dbReference type="EMBL" id="CABITT030000007">
    <property type="protein sequence ID" value="VVB10219.1"/>
    <property type="molecule type" value="Genomic_DNA"/>
</dbReference>
<evidence type="ECO:0000313" key="2">
    <source>
        <dbReference type="Proteomes" id="UP000489600"/>
    </source>
</evidence>
<proteinExistence type="predicted"/>